<accession>A0A6I9WAP8</accession>
<dbReference type="GO" id="GO:0003723">
    <property type="term" value="F:RNA binding"/>
    <property type="evidence" value="ECO:0007669"/>
    <property type="project" value="TreeGrafter"/>
</dbReference>
<comment type="similarity">
    <text evidence="1">Belongs to the TCAB1 family.</text>
</comment>
<dbReference type="OrthoDB" id="239865at2759"/>
<dbReference type="GO" id="GO:0030576">
    <property type="term" value="P:Cajal body organization"/>
    <property type="evidence" value="ECO:0007669"/>
    <property type="project" value="TreeGrafter"/>
</dbReference>
<dbReference type="InterPro" id="IPR036322">
    <property type="entry name" value="WD40_repeat_dom_sf"/>
</dbReference>
<dbReference type="InterPro" id="IPR001680">
    <property type="entry name" value="WD40_rpt"/>
</dbReference>
<dbReference type="GeneID" id="105428650"/>
<dbReference type="InterPro" id="IPR051150">
    <property type="entry name" value="SWT21/TCAB1_mRNA_Telomere"/>
</dbReference>
<gene>
    <name evidence="4" type="primary">LOC105428650</name>
</gene>
<dbReference type="CTD" id="33865"/>
<protein>
    <recommendedName>
        <fullName evidence="2">WD repeat-containing protein 79</fullName>
    </recommendedName>
</protein>
<evidence type="ECO:0000313" key="3">
    <source>
        <dbReference type="Proteomes" id="UP000504615"/>
    </source>
</evidence>
<evidence type="ECO:0000256" key="2">
    <source>
        <dbReference type="ARBA" id="ARBA00041558"/>
    </source>
</evidence>
<dbReference type="PANTHER" id="PTHR13211:SF0">
    <property type="entry name" value="TELOMERASE CAJAL BODY PROTEIN 1"/>
    <property type="match status" value="1"/>
</dbReference>
<sequence length="515" mass="58567">MEMECKEIAIRSRSPITQRKISIRNDEMVAEGEIDEINQMQSNLFVPPEDTRGLINMETCLESDVTSNKIDLVSSQSVMSNVALSEQIVNCATSEIGDNKAVNVTETRNINLERISSTDSCICMYNWSSAPRLLCAATKEYQSTNLHENFTKGCQWSPDGTCLLVPSEDFRIRIYEIPRELYSGQGPSDFIQTGFMPALTVKEGGLIYDTCWYPFMNSWEPMTCCFISTSKESPIHLWDAFTGELRATYRAYNQVDEVEASISVQFVNSGREIWCGFKNVLRTFDTDRPGRQTSDIYFKHDFPNMTGLVSCIRENPIMPGLVAFGTYSKCIGLYKDGPLCTFKTENGVTQIEFSRCGMKLFSAVRKNNEFLCWDLRNPGKILYSLEGRQSDTNQRIQFAITPDNKQIISGEFNKYKIISNRNMMNNINIFSINVTYFIGGIDGNIIVWELPEITNYSEEDLMNPKYKIKLSKDCINGISLHMSLPIVATSSGQRQCGIENSTEYRDNSVRLWWVS</sequence>
<dbReference type="InterPro" id="IPR015943">
    <property type="entry name" value="WD40/YVTN_repeat-like_dom_sf"/>
</dbReference>
<evidence type="ECO:0000313" key="4">
    <source>
        <dbReference type="RefSeq" id="XP_011639376.1"/>
    </source>
</evidence>
<dbReference type="RefSeq" id="XP_011639376.1">
    <property type="nucleotide sequence ID" value="XM_011641074.2"/>
</dbReference>
<dbReference type="Gene3D" id="2.130.10.10">
    <property type="entry name" value="YVTN repeat-like/Quinoprotein amine dehydrogenase"/>
    <property type="match status" value="2"/>
</dbReference>
<dbReference type="GO" id="GO:0015030">
    <property type="term" value="C:Cajal body"/>
    <property type="evidence" value="ECO:0007669"/>
    <property type="project" value="TreeGrafter"/>
</dbReference>
<dbReference type="AlphaFoldDB" id="A0A6I9WAP8"/>
<dbReference type="PANTHER" id="PTHR13211">
    <property type="entry name" value="TELOMERASE CAJAL BODY PROTEIN 1"/>
    <property type="match status" value="1"/>
</dbReference>
<dbReference type="Proteomes" id="UP000504615">
    <property type="component" value="Unplaced"/>
</dbReference>
<reference evidence="4" key="1">
    <citation type="submission" date="2025-08" db="UniProtKB">
        <authorList>
            <consortium name="RefSeq"/>
        </authorList>
    </citation>
    <scope>IDENTIFICATION</scope>
</reference>
<keyword evidence="3" id="KW-1185">Reference proteome</keyword>
<proteinExistence type="inferred from homology"/>
<dbReference type="Pfam" id="PF00400">
    <property type="entry name" value="WD40"/>
    <property type="match status" value="1"/>
</dbReference>
<evidence type="ECO:0000256" key="1">
    <source>
        <dbReference type="ARBA" id="ARBA00038279"/>
    </source>
</evidence>
<organism evidence="3 4">
    <name type="scientific">Pogonomyrmex barbatus</name>
    <name type="common">red harvester ant</name>
    <dbReference type="NCBI Taxonomy" id="144034"/>
    <lineage>
        <taxon>Eukaryota</taxon>
        <taxon>Metazoa</taxon>
        <taxon>Ecdysozoa</taxon>
        <taxon>Arthropoda</taxon>
        <taxon>Hexapoda</taxon>
        <taxon>Insecta</taxon>
        <taxon>Pterygota</taxon>
        <taxon>Neoptera</taxon>
        <taxon>Endopterygota</taxon>
        <taxon>Hymenoptera</taxon>
        <taxon>Apocrita</taxon>
        <taxon>Aculeata</taxon>
        <taxon>Formicoidea</taxon>
        <taxon>Formicidae</taxon>
        <taxon>Myrmicinae</taxon>
        <taxon>Pogonomyrmex</taxon>
    </lineage>
</organism>
<name>A0A6I9WAP8_9HYME</name>
<dbReference type="SUPFAM" id="SSF50978">
    <property type="entry name" value="WD40 repeat-like"/>
    <property type="match status" value="1"/>
</dbReference>
<dbReference type="KEGG" id="pbar:105428650"/>